<protein>
    <recommendedName>
        <fullName evidence="8">Glutamate 5-kinase</fullName>
        <ecNumber evidence="8">2.7.2.11</ecNumber>
    </recommendedName>
    <alternativeName>
        <fullName evidence="8">Gamma-glutamyl kinase</fullName>
        <shortName evidence="8">GK</shortName>
    </alternativeName>
</protein>
<evidence type="ECO:0000259" key="10">
    <source>
        <dbReference type="SMART" id="SM00359"/>
    </source>
</evidence>
<keyword evidence="4 8" id="KW-0808">Transferase</keyword>
<organism evidence="12 13">
    <name type="scientific">Actinobaculum suis</name>
    <dbReference type="NCBI Taxonomy" id="1657"/>
    <lineage>
        <taxon>Bacteria</taxon>
        <taxon>Bacillati</taxon>
        <taxon>Actinomycetota</taxon>
        <taxon>Actinomycetes</taxon>
        <taxon>Actinomycetales</taxon>
        <taxon>Actinomycetaceae</taxon>
        <taxon>Actinobaculum</taxon>
    </lineage>
</organism>
<keyword evidence="5 8" id="KW-0547">Nucleotide-binding</keyword>
<dbReference type="SUPFAM" id="SSF88697">
    <property type="entry name" value="PUA domain-like"/>
    <property type="match status" value="1"/>
</dbReference>
<dbReference type="GO" id="GO:0003723">
    <property type="term" value="F:RNA binding"/>
    <property type="evidence" value="ECO:0007669"/>
    <property type="project" value="InterPro"/>
</dbReference>
<gene>
    <name evidence="8 11" type="primary">proB</name>
    <name evidence="11" type="ORF">R6G71_04245</name>
    <name evidence="12" type="ORF">SAMN05421878_11413</name>
</gene>
<keyword evidence="7 8" id="KW-0067">ATP-binding</keyword>
<dbReference type="InterPro" id="IPR005715">
    <property type="entry name" value="Glu_5kinase/COase_Synthase"/>
</dbReference>
<keyword evidence="6 8" id="KW-0418">Kinase</keyword>
<dbReference type="HAMAP" id="MF_00456">
    <property type="entry name" value="ProB"/>
    <property type="match status" value="1"/>
</dbReference>
<feature type="binding site" evidence="8">
    <location>
        <position position="82"/>
    </location>
    <ligand>
        <name>ATP</name>
        <dbReference type="ChEBI" id="CHEBI:30616"/>
    </ligand>
</feature>
<feature type="binding site" evidence="8">
    <location>
        <position position="122"/>
    </location>
    <ligand>
        <name>substrate</name>
    </ligand>
</feature>
<dbReference type="EMBL" id="FNAU01000014">
    <property type="protein sequence ID" value="SDE57052.1"/>
    <property type="molecule type" value="Genomic_DNA"/>
</dbReference>
<dbReference type="InterPro" id="IPR001048">
    <property type="entry name" value="Asp/Glu/Uridylate_kinase"/>
</dbReference>
<dbReference type="SMART" id="SM00359">
    <property type="entry name" value="PUA"/>
    <property type="match status" value="1"/>
</dbReference>
<feature type="region of interest" description="Disordered" evidence="9">
    <location>
        <begin position="1"/>
        <end position="69"/>
    </location>
</feature>
<reference evidence="12" key="2">
    <citation type="submission" date="2016-10" db="EMBL/GenBank/DDBJ databases">
        <authorList>
            <person name="de Groot N.N."/>
        </authorList>
    </citation>
    <scope>NUCLEOTIDE SEQUENCE [LARGE SCALE GENOMIC DNA]</scope>
    <source>
        <strain evidence="12">DSM 20639</strain>
    </source>
</reference>
<dbReference type="PROSITE" id="PS00902">
    <property type="entry name" value="GLUTAMATE_5_KINASE"/>
    <property type="match status" value="1"/>
</dbReference>
<dbReference type="GO" id="GO:0005524">
    <property type="term" value="F:ATP binding"/>
    <property type="evidence" value="ECO:0007669"/>
    <property type="project" value="UniProtKB-KW"/>
</dbReference>
<comment type="catalytic activity">
    <reaction evidence="8">
        <text>L-glutamate + ATP = L-glutamyl 5-phosphate + ADP</text>
        <dbReference type="Rhea" id="RHEA:14877"/>
        <dbReference type="ChEBI" id="CHEBI:29985"/>
        <dbReference type="ChEBI" id="CHEBI:30616"/>
        <dbReference type="ChEBI" id="CHEBI:58274"/>
        <dbReference type="ChEBI" id="CHEBI:456216"/>
        <dbReference type="EC" id="2.7.2.11"/>
    </reaction>
</comment>
<evidence type="ECO:0000256" key="1">
    <source>
        <dbReference type="ARBA" id="ARBA00022490"/>
    </source>
</evidence>
<keyword evidence="1 8" id="KW-0963">Cytoplasm</keyword>
<proteinExistence type="inferred from homology"/>
<dbReference type="SUPFAM" id="SSF53633">
    <property type="entry name" value="Carbamate kinase-like"/>
    <property type="match status" value="1"/>
</dbReference>
<reference evidence="11" key="3">
    <citation type="submission" date="2023-10" db="EMBL/GenBank/DDBJ databases">
        <title>Whole Genome based description of the genera Actinobaculum and Actinotignum reveals a complex phylogenetic relationship within the species included in the genus Actinotignum.</title>
        <authorList>
            <person name="Jensen C.S."/>
            <person name="Dargis R."/>
            <person name="Kemp M."/>
            <person name="Christensen J.J."/>
        </authorList>
    </citation>
    <scope>NUCLEOTIDE SEQUENCE</scope>
    <source>
        <strain evidence="11">Actinobaculum_suis_CCUG19206T</strain>
    </source>
</reference>
<evidence type="ECO:0000313" key="13">
    <source>
        <dbReference type="Proteomes" id="UP000182744"/>
    </source>
</evidence>
<keyword evidence="3 8" id="KW-0641">Proline biosynthesis</keyword>
<sequence>MANQETGKSGAVAKPQAESQSQRASETQAQPALHTQPQALSQRVPGNESQTAPQATSARLQREANAQARQEAITQARRIVVKIGSSSLTLPDGSLNLQALHSLVEALASRHREGCQIVLVSSGAVAAGAHSLPVSRPKTIRDKQAAAMIGQSRLMAAYENAFDRYGITIGQVLLTVTDVIDRNHYSNVQDALNALLAIGVIPVVNENDAVVTEELRFGDNDRIAALTSHLISADVLVLLTDVDGLYSAPPKEPGAYLIETVSGPEDLAGLLVTDRGSAVGTGGMRSKVAAAELAVSGGVGVLLTAAAKVKEVLAGEPAGTWFAPTGERESARSLWLAHVAEARGRVVVDAGAKAALQKNRASLLAVGVMGIAGRFARGDLIEVAGPDGKTFARGLSGWSAEALAEAIDTDAARGTRPVIHANDIALG</sequence>
<feature type="binding site" evidence="8">
    <location>
        <begin position="281"/>
        <end position="287"/>
    </location>
    <ligand>
        <name>ATP</name>
        <dbReference type="ChEBI" id="CHEBI:30616"/>
    </ligand>
</feature>
<dbReference type="InterPro" id="IPR002478">
    <property type="entry name" value="PUA"/>
</dbReference>
<accession>A0A1G7E085</accession>
<dbReference type="EMBL" id="JAWNFU010000002">
    <property type="protein sequence ID" value="MDY5153261.1"/>
    <property type="molecule type" value="Genomic_DNA"/>
</dbReference>
<dbReference type="GO" id="GO:0005829">
    <property type="term" value="C:cytosol"/>
    <property type="evidence" value="ECO:0007669"/>
    <property type="project" value="TreeGrafter"/>
</dbReference>
<dbReference type="PANTHER" id="PTHR43654">
    <property type="entry name" value="GLUTAMATE 5-KINASE"/>
    <property type="match status" value="1"/>
</dbReference>
<dbReference type="InterPro" id="IPR036974">
    <property type="entry name" value="PUA_sf"/>
</dbReference>
<dbReference type="NCBIfam" id="TIGR01027">
    <property type="entry name" value="proB"/>
    <property type="match status" value="1"/>
</dbReference>
<dbReference type="InterPro" id="IPR001057">
    <property type="entry name" value="Glu/AcGlu_kinase"/>
</dbReference>
<comment type="similarity">
    <text evidence="8">Belongs to the glutamate 5-kinase family.</text>
</comment>
<dbReference type="EC" id="2.7.2.11" evidence="8"/>
<dbReference type="InterPro" id="IPR019797">
    <property type="entry name" value="Glutamate_5-kinase_CS"/>
</dbReference>
<dbReference type="GO" id="GO:0055129">
    <property type="term" value="P:L-proline biosynthetic process"/>
    <property type="evidence" value="ECO:0007669"/>
    <property type="project" value="UniProtKB-UniRule"/>
</dbReference>
<dbReference type="PANTHER" id="PTHR43654:SF1">
    <property type="entry name" value="ISOPENTENYL PHOSPHATE KINASE"/>
    <property type="match status" value="1"/>
</dbReference>
<keyword evidence="2 8" id="KW-0028">Amino-acid biosynthesis</keyword>
<dbReference type="Gene3D" id="3.40.1160.10">
    <property type="entry name" value="Acetylglutamate kinase-like"/>
    <property type="match status" value="1"/>
</dbReference>
<dbReference type="Pfam" id="PF01472">
    <property type="entry name" value="PUA"/>
    <property type="match status" value="1"/>
</dbReference>
<dbReference type="UniPathway" id="UPA00098">
    <property type="reaction ID" value="UER00359"/>
</dbReference>
<evidence type="ECO:0000256" key="2">
    <source>
        <dbReference type="ARBA" id="ARBA00022605"/>
    </source>
</evidence>
<evidence type="ECO:0000256" key="4">
    <source>
        <dbReference type="ARBA" id="ARBA00022679"/>
    </source>
</evidence>
<feature type="binding site" evidence="8">
    <location>
        <position position="220"/>
    </location>
    <ligand>
        <name>substrate</name>
    </ligand>
</feature>
<evidence type="ECO:0000256" key="7">
    <source>
        <dbReference type="ARBA" id="ARBA00022840"/>
    </source>
</evidence>
<dbReference type="FunFam" id="3.40.1160.10:FF:000018">
    <property type="entry name" value="Glutamate 5-kinase"/>
    <property type="match status" value="1"/>
</dbReference>
<dbReference type="CDD" id="cd04242">
    <property type="entry name" value="AAK_G5K_ProB"/>
    <property type="match status" value="1"/>
</dbReference>
<feature type="binding site" evidence="8">
    <location>
        <position position="208"/>
    </location>
    <ligand>
        <name>substrate</name>
    </ligand>
</feature>
<evidence type="ECO:0000256" key="6">
    <source>
        <dbReference type="ARBA" id="ARBA00022777"/>
    </source>
</evidence>
<dbReference type="Proteomes" id="UP001273799">
    <property type="component" value="Unassembled WGS sequence"/>
</dbReference>
<dbReference type="AlphaFoldDB" id="A0A1G7E085"/>
<comment type="function">
    <text evidence="8">Catalyzes the transfer of a phosphate group to glutamate to form L-glutamate 5-phosphate.</text>
</comment>
<dbReference type="InterPro" id="IPR041739">
    <property type="entry name" value="G5K_ProB"/>
</dbReference>
<dbReference type="PRINTS" id="PR00474">
    <property type="entry name" value="GLU5KINASE"/>
</dbReference>
<reference evidence="13" key="1">
    <citation type="submission" date="2016-10" db="EMBL/GenBank/DDBJ databases">
        <authorList>
            <person name="Varghese N."/>
        </authorList>
    </citation>
    <scope>NUCLEOTIDE SEQUENCE [LARGE SCALE GENOMIC DNA]</scope>
    <source>
        <strain evidence="13">DSM 20639</strain>
    </source>
</reference>
<dbReference type="Pfam" id="PF00696">
    <property type="entry name" value="AA_kinase"/>
    <property type="match status" value="1"/>
</dbReference>
<dbReference type="RefSeq" id="WP_083330163.1">
    <property type="nucleotide sequence ID" value="NZ_FNAU01000014.1"/>
</dbReference>
<feature type="binding site" evidence="8">
    <location>
        <begin position="240"/>
        <end position="241"/>
    </location>
    <ligand>
        <name>ATP</name>
        <dbReference type="ChEBI" id="CHEBI:30616"/>
    </ligand>
</feature>
<name>A0A1G7E085_9ACTO</name>
<dbReference type="Gene3D" id="2.30.130.10">
    <property type="entry name" value="PUA domain"/>
    <property type="match status" value="1"/>
</dbReference>
<evidence type="ECO:0000256" key="5">
    <source>
        <dbReference type="ARBA" id="ARBA00022741"/>
    </source>
</evidence>
<evidence type="ECO:0000256" key="9">
    <source>
        <dbReference type="SAM" id="MobiDB-lite"/>
    </source>
</evidence>
<dbReference type="Proteomes" id="UP000182744">
    <property type="component" value="Unassembled WGS sequence"/>
</dbReference>
<dbReference type="InterPro" id="IPR036393">
    <property type="entry name" value="AceGlu_kinase-like_sf"/>
</dbReference>
<dbReference type="PROSITE" id="PS50890">
    <property type="entry name" value="PUA"/>
    <property type="match status" value="1"/>
</dbReference>
<evidence type="ECO:0000256" key="8">
    <source>
        <dbReference type="HAMAP-Rule" id="MF_00456"/>
    </source>
</evidence>
<comment type="subcellular location">
    <subcellularLocation>
        <location evidence="8">Cytoplasm</location>
    </subcellularLocation>
</comment>
<dbReference type="GO" id="GO:0004349">
    <property type="term" value="F:glutamate 5-kinase activity"/>
    <property type="evidence" value="ECO:0007669"/>
    <property type="project" value="UniProtKB-UniRule"/>
</dbReference>
<evidence type="ECO:0000256" key="3">
    <source>
        <dbReference type="ARBA" id="ARBA00022650"/>
    </source>
</evidence>
<keyword evidence="13" id="KW-1185">Reference proteome</keyword>
<comment type="pathway">
    <text evidence="8">Amino-acid biosynthesis; L-proline biosynthesis; L-glutamate 5-semialdehyde from L-glutamate: step 1/2.</text>
</comment>
<feature type="domain" description="PUA" evidence="10">
    <location>
        <begin position="344"/>
        <end position="420"/>
    </location>
</feature>
<dbReference type="CDD" id="cd21157">
    <property type="entry name" value="PUA_G5K"/>
    <property type="match status" value="1"/>
</dbReference>
<dbReference type="InterPro" id="IPR015947">
    <property type="entry name" value="PUA-like_sf"/>
</dbReference>
<evidence type="ECO:0000313" key="12">
    <source>
        <dbReference type="EMBL" id="SDE57052.1"/>
    </source>
</evidence>
<feature type="compositionally biased region" description="Polar residues" evidence="9">
    <location>
        <begin position="17"/>
        <end position="41"/>
    </location>
</feature>
<evidence type="ECO:0000313" key="11">
    <source>
        <dbReference type="EMBL" id="MDY5153261.1"/>
    </source>
</evidence>
<feature type="compositionally biased region" description="Polar residues" evidence="9">
    <location>
        <begin position="47"/>
        <end position="57"/>
    </location>
</feature>